<comment type="similarity">
    <text evidence="2">Belongs to the class-I pyridine nucleotide-disulfide oxidoreductase family.</text>
</comment>
<dbReference type="SUPFAM" id="SSF55424">
    <property type="entry name" value="FAD/NAD-linked reductases, dimerisation (C-terminal) domain"/>
    <property type="match status" value="1"/>
</dbReference>
<evidence type="ECO:0000313" key="7">
    <source>
        <dbReference type="EMBL" id="MFD2740993.1"/>
    </source>
</evidence>
<keyword evidence="8" id="KW-1185">Reference proteome</keyword>
<reference evidence="8" key="1">
    <citation type="journal article" date="2019" name="Int. J. Syst. Evol. Microbiol.">
        <title>The Global Catalogue of Microorganisms (GCM) 10K type strain sequencing project: providing services to taxonomists for standard genome sequencing and annotation.</title>
        <authorList>
            <consortium name="The Broad Institute Genomics Platform"/>
            <consortium name="The Broad Institute Genome Sequencing Center for Infectious Disease"/>
            <person name="Wu L."/>
            <person name="Ma J."/>
        </authorList>
    </citation>
    <scope>NUCLEOTIDE SEQUENCE [LARGE SCALE GENOMIC DNA]</scope>
    <source>
        <strain evidence="8">TISTR 2562</strain>
    </source>
</reference>
<dbReference type="InterPro" id="IPR001100">
    <property type="entry name" value="Pyr_nuc-diS_OxRdtase"/>
</dbReference>
<proteinExistence type="inferred from homology"/>
<evidence type="ECO:0000313" key="8">
    <source>
        <dbReference type="Proteomes" id="UP001597474"/>
    </source>
</evidence>
<evidence type="ECO:0000256" key="2">
    <source>
        <dbReference type="ARBA" id="ARBA00007532"/>
    </source>
</evidence>
<feature type="domain" description="Pyridine nucleotide-disulphide oxidoreductase dimerisation" evidence="5">
    <location>
        <begin position="346"/>
        <end position="445"/>
    </location>
</feature>
<dbReference type="PIRSF" id="PIRSF000350">
    <property type="entry name" value="Mercury_reductase_MerA"/>
    <property type="match status" value="1"/>
</dbReference>
<keyword evidence="7" id="KW-0560">Oxidoreductase</keyword>
<dbReference type="PROSITE" id="PS00065">
    <property type="entry name" value="D_2_HYDROXYACID_DH_1"/>
    <property type="match status" value="1"/>
</dbReference>
<gene>
    <name evidence="7" type="ORF">ACFSUD_15525</name>
</gene>
<protein>
    <submittedName>
        <fullName evidence="7">Dihydrolipoyl dehydrogenase</fullName>
        <ecNumber evidence="7">1.8.1.4</ecNumber>
    </submittedName>
</protein>
<dbReference type="Pfam" id="PF02852">
    <property type="entry name" value="Pyr_redox_dim"/>
    <property type="match status" value="1"/>
</dbReference>
<dbReference type="Gene3D" id="3.30.390.30">
    <property type="match status" value="1"/>
</dbReference>
<dbReference type="InterPro" id="IPR023753">
    <property type="entry name" value="FAD/NAD-binding_dom"/>
</dbReference>
<dbReference type="SUPFAM" id="SSF51905">
    <property type="entry name" value="FAD/NAD(P)-binding domain"/>
    <property type="match status" value="1"/>
</dbReference>
<dbReference type="InterPro" id="IPR036188">
    <property type="entry name" value="FAD/NAD-bd_sf"/>
</dbReference>
<evidence type="ECO:0000256" key="3">
    <source>
        <dbReference type="ARBA" id="ARBA00022630"/>
    </source>
</evidence>
<dbReference type="PANTHER" id="PTHR43014">
    <property type="entry name" value="MERCURIC REDUCTASE"/>
    <property type="match status" value="1"/>
</dbReference>
<dbReference type="InterPro" id="IPR016156">
    <property type="entry name" value="FAD/NAD-linked_Rdtase_dimer_sf"/>
</dbReference>
<dbReference type="InterPro" id="IPR029752">
    <property type="entry name" value="D-isomer_DH_CS1"/>
</dbReference>
<dbReference type="InterPro" id="IPR004099">
    <property type="entry name" value="Pyr_nucl-diS_OxRdtase_dimer"/>
</dbReference>
<dbReference type="RefSeq" id="WP_386375419.1">
    <property type="nucleotide sequence ID" value="NZ_JBHUMP010000015.1"/>
</dbReference>
<feature type="domain" description="FAD/NAD(P)-binding" evidence="6">
    <location>
        <begin position="7"/>
        <end position="322"/>
    </location>
</feature>
<dbReference type="Pfam" id="PF07992">
    <property type="entry name" value="Pyr_redox_2"/>
    <property type="match status" value="1"/>
</dbReference>
<evidence type="ECO:0000256" key="4">
    <source>
        <dbReference type="ARBA" id="ARBA00022827"/>
    </source>
</evidence>
<sequence length="469" mass="48717">MAHHETDVAIIGAGTAGLAAERSARQDGARTLLIDEAFRGTLCASTGCMPSKLLIAAANAAYHARGAGVFGVQVENVAIDGRGALERVRRERDEFVAATRASFEDLPAGTCITARARFANQNALSLDNGDTVSAKSIVIATGSYASIPKPFKGIGDYVLTNESVFEMQDLPASLAVVGGGAIGLELAQAMSRLGVDTVLFDHEDTLGGARDSDVQAAIVEIIGQELPLHLGVDIAVKKSNDRVQLSWSGASSGRREFDRVLVATGRPPAFEGLGLDTAGLELDEHGVPVFDRTTMQCGDAPIFIAGDANANAAVLHEASNEGSVAGHNAASYPSVEAHPRTVAFALTFTDPPLAILGESAGEHALTGCASYADQGRAKVDARAKGLVRLYAAAPHGRLTGAELFCPGADHMAHLLVHAIQRGETASDLLDMPFYHPTLEEGLKSALREICAATSAPLPSGRASDDPPGA</sequence>
<keyword evidence="4" id="KW-0274">FAD</keyword>
<evidence type="ECO:0000256" key="1">
    <source>
        <dbReference type="ARBA" id="ARBA00001974"/>
    </source>
</evidence>
<comment type="caution">
    <text evidence="7">The sequence shown here is derived from an EMBL/GenBank/DDBJ whole genome shotgun (WGS) entry which is preliminary data.</text>
</comment>
<dbReference type="Gene3D" id="3.50.50.60">
    <property type="entry name" value="FAD/NAD(P)-binding domain"/>
    <property type="match status" value="2"/>
</dbReference>
<dbReference type="GO" id="GO:0004148">
    <property type="term" value="F:dihydrolipoyl dehydrogenase (NADH) activity"/>
    <property type="evidence" value="ECO:0007669"/>
    <property type="project" value="UniProtKB-EC"/>
</dbReference>
<organism evidence="7 8">
    <name type="scientific">Sulfitobacter aestuarii</name>
    <dbReference type="NCBI Taxonomy" id="2161676"/>
    <lineage>
        <taxon>Bacteria</taxon>
        <taxon>Pseudomonadati</taxon>
        <taxon>Pseudomonadota</taxon>
        <taxon>Alphaproteobacteria</taxon>
        <taxon>Rhodobacterales</taxon>
        <taxon>Roseobacteraceae</taxon>
        <taxon>Sulfitobacter</taxon>
    </lineage>
</organism>
<dbReference type="NCBIfam" id="NF004939">
    <property type="entry name" value="PRK06292.1-1"/>
    <property type="match status" value="1"/>
</dbReference>
<dbReference type="PRINTS" id="PR00411">
    <property type="entry name" value="PNDRDTASEI"/>
</dbReference>
<dbReference type="PANTHER" id="PTHR43014:SF4">
    <property type="entry name" value="PYRIDINE NUCLEOTIDE-DISULFIDE OXIDOREDUCTASE RCLA-RELATED"/>
    <property type="match status" value="1"/>
</dbReference>
<evidence type="ECO:0000259" key="6">
    <source>
        <dbReference type="Pfam" id="PF07992"/>
    </source>
</evidence>
<keyword evidence="3" id="KW-0285">Flavoprotein</keyword>
<accession>A0ABW5U6M8</accession>
<dbReference type="PRINTS" id="PR00368">
    <property type="entry name" value="FADPNR"/>
</dbReference>
<evidence type="ECO:0000259" key="5">
    <source>
        <dbReference type="Pfam" id="PF02852"/>
    </source>
</evidence>
<name>A0ABW5U6M8_9RHOB</name>
<dbReference type="EC" id="1.8.1.4" evidence="7"/>
<dbReference type="Proteomes" id="UP001597474">
    <property type="component" value="Unassembled WGS sequence"/>
</dbReference>
<comment type="cofactor">
    <cofactor evidence="1">
        <name>FAD</name>
        <dbReference type="ChEBI" id="CHEBI:57692"/>
    </cofactor>
</comment>
<dbReference type="EMBL" id="JBHUMP010000015">
    <property type="protein sequence ID" value="MFD2740993.1"/>
    <property type="molecule type" value="Genomic_DNA"/>
</dbReference>